<gene>
    <name evidence="2" type="ORF">PROH_05335</name>
</gene>
<feature type="transmembrane region" description="Helical" evidence="1">
    <location>
        <begin position="6"/>
        <end position="23"/>
    </location>
</feature>
<reference evidence="2" key="1">
    <citation type="submission" date="2012-04" db="EMBL/GenBank/DDBJ databases">
        <authorList>
            <person name="Borisov I.G."/>
            <person name="Ivanikova N.V."/>
            <person name="Pinevich A.V."/>
        </authorList>
    </citation>
    <scope>NUCLEOTIDE SEQUENCE</scope>
    <source>
        <strain evidence="2">CALU 1027</strain>
    </source>
</reference>
<keyword evidence="1" id="KW-1133">Transmembrane helix</keyword>
<accession>A0A0M2Q172</accession>
<sequence>MDLTLLLTIIIIVVAIGVVWTLARSSGGKGARSGKPSTFGHSRVSPQLWRKLVKLTRDEETAHRLVRNLLLRYPDRDVDWCCDKAIYDLERDRYRR</sequence>
<dbReference type="STRING" id="317619.GCA_000332315_04486"/>
<dbReference type="AlphaFoldDB" id="A0A0M2Q172"/>
<evidence type="ECO:0000256" key="1">
    <source>
        <dbReference type="SAM" id="Phobius"/>
    </source>
</evidence>
<dbReference type="RefSeq" id="WP_017714574.1">
    <property type="nucleotide sequence ID" value="NZ_KB235944.1"/>
</dbReference>
<proteinExistence type="predicted"/>
<dbReference type="OrthoDB" id="486403at2"/>
<evidence type="ECO:0000313" key="3">
    <source>
        <dbReference type="Proteomes" id="UP000034681"/>
    </source>
</evidence>
<name>A0A0M2Q172_PROHO</name>
<dbReference type="EMBL" id="AJTX02000003">
    <property type="protein sequence ID" value="KKJ00709.1"/>
    <property type="molecule type" value="Genomic_DNA"/>
</dbReference>
<organism evidence="2 3">
    <name type="scientific">Prochlorothrix hollandica PCC 9006 = CALU 1027</name>
    <dbReference type="NCBI Taxonomy" id="317619"/>
    <lineage>
        <taxon>Bacteria</taxon>
        <taxon>Bacillati</taxon>
        <taxon>Cyanobacteriota</taxon>
        <taxon>Cyanophyceae</taxon>
        <taxon>Prochlorotrichales</taxon>
        <taxon>Prochlorotrichaceae</taxon>
        <taxon>Prochlorothrix</taxon>
    </lineage>
</organism>
<evidence type="ECO:0000313" key="2">
    <source>
        <dbReference type="EMBL" id="KKJ00709.1"/>
    </source>
</evidence>
<keyword evidence="1" id="KW-0812">Transmembrane</keyword>
<dbReference type="Proteomes" id="UP000034681">
    <property type="component" value="Unassembled WGS sequence"/>
</dbReference>
<protein>
    <submittedName>
        <fullName evidence="2">Uncharacterized protein</fullName>
    </submittedName>
</protein>
<keyword evidence="1" id="KW-0472">Membrane</keyword>
<comment type="caution">
    <text evidence="2">The sequence shown here is derived from an EMBL/GenBank/DDBJ whole genome shotgun (WGS) entry which is preliminary data.</text>
</comment>
<keyword evidence="3" id="KW-1185">Reference proteome</keyword>